<evidence type="ECO:0000256" key="3">
    <source>
        <dbReference type="ARBA" id="ARBA00022771"/>
    </source>
</evidence>
<feature type="region of interest" description="Disordered" evidence="8">
    <location>
        <begin position="1"/>
        <end position="30"/>
    </location>
</feature>
<dbReference type="GO" id="GO:0003723">
    <property type="term" value="F:RNA binding"/>
    <property type="evidence" value="ECO:0007669"/>
    <property type="project" value="UniProtKB-KW"/>
</dbReference>
<dbReference type="SMART" id="SM00547">
    <property type="entry name" value="ZnF_RBZ"/>
    <property type="match status" value="1"/>
</dbReference>
<evidence type="ECO:0000256" key="7">
    <source>
        <dbReference type="PROSITE-ProRule" id="PRU00322"/>
    </source>
</evidence>
<keyword evidence="5" id="KW-0694">RNA-binding</keyword>
<dbReference type="AlphaFoldDB" id="A0A1L7XWV8"/>
<evidence type="ECO:0000259" key="9">
    <source>
        <dbReference type="PROSITE" id="PS50199"/>
    </source>
</evidence>
<keyword evidence="4" id="KW-0862">Zinc</keyword>
<evidence type="ECO:0000256" key="4">
    <source>
        <dbReference type="ARBA" id="ARBA00022833"/>
    </source>
</evidence>
<evidence type="ECO:0000256" key="8">
    <source>
        <dbReference type="SAM" id="MobiDB-lite"/>
    </source>
</evidence>
<feature type="compositionally biased region" description="Polar residues" evidence="8">
    <location>
        <begin position="51"/>
        <end position="79"/>
    </location>
</feature>
<gene>
    <name evidence="10" type="ORF">PAC_19416</name>
</gene>
<protein>
    <recommendedName>
        <fullName evidence="9">RanBP2-type domain-containing protein</fullName>
    </recommendedName>
</protein>
<evidence type="ECO:0000256" key="6">
    <source>
        <dbReference type="ARBA" id="ARBA00023242"/>
    </source>
</evidence>
<dbReference type="InterPro" id="IPR036443">
    <property type="entry name" value="Znf_RanBP2_sf"/>
</dbReference>
<feature type="domain" description="RanBP2-type" evidence="9">
    <location>
        <begin position="26"/>
        <end position="55"/>
    </location>
</feature>
<sequence length="371" mass="41342">MGDRSLQSSIWAPGNRGNENSNFGQRAGDWDCPSCRFSNYQWRKECFRCSTPKSGHTNTPTTNAHQPSAPLSNSAQTSRYKAAAANGYQTPPLSSSSTPDLQANTQFKPAGNGLATSRWAPRRTSRGEAVQVWTRTIPAPRQSRPPSPSKPTTMAAPRRSRPSSPSKSTSIHNSSSPDLGLPYQVQHYILAMIQRILEEGCFDFASRWLPQVLHEKGWDCSEAVELSTWKTFLPTALPPTAIKPLSNYTLEAALADAVRIRNSAVHRHLCDNNEIRKMALQAQDLMSMFSDATRQNKFHHLWVELTIWDSKSRENAVAARAKLEGALREISETPIDDMDWTPNAVSLQELQPGDQDAQPMPEHYGDEMELD</sequence>
<dbReference type="STRING" id="576137.A0A1L7XWV8"/>
<keyword evidence="2" id="KW-0479">Metal-binding</keyword>
<evidence type="ECO:0000256" key="1">
    <source>
        <dbReference type="ARBA" id="ARBA00004123"/>
    </source>
</evidence>
<accession>A0A1L7XWV8</accession>
<dbReference type="SUPFAM" id="SSF90209">
    <property type="entry name" value="Ran binding protein zinc finger-like"/>
    <property type="match status" value="1"/>
</dbReference>
<dbReference type="PROSITE" id="PS50199">
    <property type="entry name" value="ZF_RANBP2_2"/>
    <property type="match status" value="1"/>
</dbReference>
<dbReference type="InterPro" id="IPR034870">
    <property type="entry name" value="TET_fam"/>
</dbReference>
<keyword evidence="3 7" id="KW-0863">Zinc-finger</keyword>
<feature type="compositionally biased region" description="Low complexity" evidence="8">
    <location>
        <begin position="162"/>
        <end position="177"/>
    </location>
</feature>
<dbReference type="EMBL" id="FJOG01000072">
    <property type="protein sequence ID" value="CZR69516.1"/>
    <property type="molecule type" value="Genomic_DNA"/>
</dbReference>
<keyword evidence="11" id="KW-1185">Reference proteome</keyword>
<keyword evidence="6" id="KW-0539">Nucleus</keyword>
<dbReference type="Proteomes" id="UP000184330">
    <property type="component" value="Unassembled WGS sequence"/>
</dbReference>
<evidence type="ECO:0000313" key="10">
    <source>
        <dbReference type="EMBL" id="CZR69516.1"/>
    </source>
</evidence>
<dbReference type="Pfam" id="PF00641">
    <property type="entry name" value="Zn_ribbon_RanBP"/>
    <property type="match status" value="1"/>
</dbReference>
<name>A0A1L7XWV8_9HELO</name>
<dbReference type="PANTHER" id="PTHR23238">
    <property type="entry name" value="RNA BINDING PROTEIN"/>
    <property type="match status" value="1"/>
</dbReference>
<evidence type="ECO:0000256" key="5">
    <source>
        <dbReference type="ARBA" id="ARBA00022884"/>
    </source>
</evidence>
<dbReference type="OrthoDB" id="294702at2759"/>
<feature type="region of interest" description="Disordered" evidence="8">
    <location>
        <begin position="51"/>
        <end position="178"/>
    </location>
</feature>
<feature type="region of interest" description="Disordered" evidence="8">
    <location>
        <begin position="332"/>
        <end position="371"/>
    </location>
</feature>
<organism evidence="10 11">
    <name type="scientific">Phialocephala subalpina</name>
    <dbReference type="NCBI Taxonomy" id="576137"/>
    <lineage>
        <taxon>Eukaryota</taxon>
        <taxon>Fungi</taxon>
        <taxon>Dikarya</taxon>
        <taxon>Ascomycota</taxon>
        <taxon>Pezizomycotina</taxon>
        <taxon>Leotiomycetes</taxon>
        <taxon>Helotiales</taxon>
        <taxon>Mollisiaceae</taxon>
        <taxon>Phialocephala</taxon>
        <taxon>Phialocephala fortinii species complex</taxon>
    </lineage>
</organism>
<evidence type="ECO:0000256" key="2">
    <source>
        <dbReference type="ARBA" id="ARBA00022723"/>
    </source>
</evidence>
<dbReference type="InterPro" id="IPR001876">
    <property type="entry name" value="Znf_RanBP2"/>
</dbReference>
<feature type="compositionally biased region" description="Polar residues" evidence="8">
    <location>
        <begin position="1"/>
        <end position="10"/>
    </location>
</feature>
<dbReference type="Gene3D" id="4.10.1060.10">
    <property type="entry name" value="Zinc finger, RanBP2-type"/>
    <property type="match status" value="1"/>
</dbReference>
<dbReference type="GO" id="GO:0008270">
    <property type="term" value="F:zinc ion binding"/>
    <property type="evidence" value="ECO:0007669"/>
    <property type="project" value="UniProtKB-KW"/>
</dbReference>
<dbReference type="GO" id="GO:0006355">
    <property type="term" value="P:regulation of DNA-templated transcription"/>
    <property type="evidence" value="ECO:0007669"/>
    <property type="project" value="InterPro"/>
</dbReference>
<proteinExistence type="predicted"/>
<feature type="compositionally biased region" description="Polar residues" evidence="8">
    <location>
        <begin position="87"/>
        <end position="107"/>
    </location>
</feature>
<reference evidence="10 11" key="1">
    <citation type="submission" date="2016-03" db="EMBL/GenBank/DDBJ databases">
        <authorList>
            <person name="Ploux O."/>
        </authorList>
    </citation>
    <scope>NUCLEOTIDE SEQUENCE [LARGE SCALE GENOMIC DNA]</scope>
    <source>
        <strain evidence="10 11">UAMH 11012</strain>
    </source>
</reference>
<evidence type="ECO:0000313" key="11">
    <source>
        <dbReference type="Proteomes" id="UP000184330"/>
    </source>
</evidence>
<dbReference type="GO" id="GO:0005634">
    <property type="term" value="C:nucleus"/>
    <property type="evidence" value="ECO:0007669"/>
    <property type="project" value="UniProtKB-SubCell"/>
</dbReference>
<dbReference type="PROSITE" id="PS01358">
    <property type="entry name" value="ZF_RANBP2_1"/>
    <property type="match status" value="1"/>
</dbReference>
<comment type="subcellular location">
    <subcellularLocation>
        <location evidence="1">Nucleus</location>
    </subcellularLocation>
</comment>